<dbReference type="InterPro" id="IPR006665">
    <property type="entry name" value="OmpA-like"/>
</dbReference>
<dbReference type="InterPro" id="IPR050330">
    <property type="entry name" value="Bact_OuterMem_StrucFunc"/>
</dbReference>
<dbReference type="RefSeq" id="WP_021133170.1">
    <property type="nucleotide sequence ID" value="NZ_AQPH01000069.1"/>
</dbReference>
<dbReference type="PANTHER" id="PTHR30329">
    <property type="entry name" value="STATOR ELEMENT OF FLAGELLAR MOTOR COMPLEX"/>
    <property type="match status" value="1"/>
</dbReference>
<evidence type="ECO:0000313" key="8">
    <source>
        <dbReference type="Proteomes" id="UP000015350"/>
    </source>
</evidence>
<keyword evidence="5" id="KW-0732">Signal</keyword>
<dbReference type="InterPro" id="IPR036737">
    <property type="entry name" value="OmpA-like_sf"/>
</dbReference>
<keyword evidence="3" id="KW-0998">Cell outer membrane</keyword>
<evidence type="ECO:0000256" key="3">
    <source>
        <dbReference type="ARBA" id="ARBA00023237"/>
    </source>
</evidence>
<dbReference type="SUPFAM" id="SSF103088">
    <property type="entry name" value="OmpA-like"/>
    <property type="match status" value="1"/>
</dbReference>
<dbReference type="eggNOG" id="COG2885">
    <property type="taxonomic scope" value="Bacteria"/>
</dbReference>
<organism evidence="7 8">
    <name type="scientific">Magnetospirillum fulvum MGU-K5</name>
    <dbReference type="NCBI Taxonomy" id="1316936"/>
    <lineage>
        <taxon>Bacteria</taxon>
        <taxon>Pseudomonadati</taxon>
        <taxon>Pseudomonadota</taxon>
        <taxon>Alphaproteobacteria</taxon>
        <taxon>Rhodospirillales</taxon>
        <taxon>Rhodospirillaceae</taxon>
        <taxon>Magnetospirillum</taxon>
    </lineage>
</organism>
<feature type="signal peptide" evidence="5">
    <location>
        <begin position="1"/>
        <end position="20"/>
    </location>
</feature>
<comment type="subcellular location">
    <subcellularLocation>
        <location evidence="1">Cell outer membrane</location>
    </subcellularLocation>
</comment>
<gene>
    <name evidence="7" type="ORF">K678_14407</name>
</gene>
<dbReference type="CDD" id="cd07185">
    <property type="entry name" value="OmpA_C-like"/>
    <property type="match status" value="1"/>
</dbReference>
<proteinExistence type="predicted"/>
<dbReference type="PROSITE" id="PS51257">
    <property type="entry name" value="PROKAR_LIPOPROTEIN"/>
    <property type="match status" value="1"/>
</dbReference>
<dbReference type="PATRIC" id="fig|1316936.3.peg.2871"/>
<reference evidence="7 8" key="1">
    <citation type="submission" date="2013-04" db="EMBL/GenBank/DDBJ databases">
        <authorList>
            <person name="Kuznetsov B."/>
            <person name="Ivanovsky R."/>
        </authorList>
    </citation>
    <scope>NUCLEOTIDE SEQUENCE [LARGE SCALE GENOMIC DNA]</scope>
    <source>
        <strain evidence="7 8">MGU-K5</strain>
    </source>
</reference>
<protein>
    <submittedName>
        <fullName evidence="7">OmpA family protein</fullName>
    </submittedName>
</protein>
<sequence>MKRALHLIAPLLICGLSACTGTPMNGEIPGSTYQLERLNLTAPTGSPFTQALTTDYRTLALYEWGEYDWLAQQIFAKKGLSAAAGTPVPPERLEDWSIADPAAAADLRVARGHLVALLASDAPRAFPQWSSTAQTQFDCWLHEQHEGWEIERIRECRDGFRATITRIASAQSKRGQPVADESKAQPQQAAPSSFIVFFDFDQSSLMEDSRRIIATASRAIAATKGAKVKVVGYTDSAGSESYNLALSLRRSKAVEQELVADGIPLDAIRVEGLGESDPLLATPDGVREPQNRRATIHLIKP</sequence>
<feature type="domain" description="OmpA-like" evidence="6">
    <location>
        <begin position="185"/>
        <end position="301"/>
    </location>
</feature>
<dbReference type="PANTHER" id="PTHR30329:SF21">
    <property type="entry name" value="LIPOPROTEIN YIAD-RELATED"/>
    <property type="match status" value="1"/>
</dbReference>
<feature type="chain" id="PRO_5004570443" evidence="5">
    <location>
        <begin position="21"/>
        <end position="301"/>
    </location>
</feature>
<name>S9TQD9_MAGFU</name>
<dbReference type="EMBL" id="AQPH01000069">
    <property type="protein sequence ID" value="EPY00775.1"/>
    <property type="molecule type" value="Genomic_DNA"/>
</dbReference>
<evidence type="ECO:0000256" key="4">
    <source>
        <dbReference type="PROSITE-ProRule" id="PRU00473"/>
    </source>
</evidence>
<dbReference type="PROSITE" id="PS51123">
    <property type="entry name" value="OMPA_2"/>
    <property type="match status" value="1"/>
</dbReference>
<dbReference type="PRINTS" id="PR01021">
    <property type="entry name" value="OMPADOMAIN"/>
</dbReference>
<evidence type="ECO:0000313" key="7">
    <source>
        <dbReference type="EMBL" id="EPY00775.1"/>
    </source>
</evidence>
<evidence type="ECO:0000256" key="5">
    <source>
        <dbReference type="SAM" id="SignalP"/>
    </source>
</evidence>
<evidence type="ECO:0000256" key="2">
    <source>
        <dbReference type="ARBA" id="ARBA00023136"/>
    </source>
</evidence>
<dbReference type="Proteomes" id="UP000015350">
    <property type="component" value="Unassembled WGS sequence"/>
</dbReference>
<dbReference type="GO" id="GO:0009279">
    <property type="term" value="C:cell outer membrane"/>
    <property type="evidence" value="ECO:0007669"/>
    <property type="project" value="UniProtKB-SubCell"/>
</dbReference>
<dbReference type="STRING" id="1316936.K678_14407"/>
<dbReference type="InterPro" id="IPR006664">
    <property type="entry name" value="OMP_bac"/>
</dbReference>
<evidence type="ECO:0000259" key="6">
    <source>
        <dbReference type="PROSITE" id="PS51123"/>
    </source>
</evidence>
<accession>S9TQD9</accession>
<keyword evidence="2 4" id="KW-0472">Membrane</keyword>
<dbReference type="Gene3D" id="3.30.1330.60">
    <property type="entry name" value="OmpA-like domain"/>
    <property type="match status" value="1"/>
</dbReference>
<dbReference type="Pfam" id="PF00691">
    <property type="entry name" value="OmpA"/>
    <property type="match status" value="1"/>
</dbReference>
<dbReference type="AlphaFoldDB" id="S9TQD9"/>
<dbReference type="OrthoDB" id="189250at2"/>
<comment type="caution">
    <text evidence="7">The sequence shown here is derived from an EMBL/GenBank/DDBJ whole genome shotgun (WGS) entry which is preliminary data.</text>
</comment>
<evidence type="ECO:0000256" key="1">
    <source>
        <dbReference type="ARBA" id="ARBA00004442"/>
    </source>
</evidence>